<comment type="caution">
    <text evidence="4">The sequence shown here is derived from an EMBL/GenBank/DDBJ whole genome shotgun (WGS) entry which is preliminary data.</text>
</comment>
<sequence length="262" mass="27274">MKIHNIVTNSKPGAQANQSIIDGIAVLQALATAGKPVGGSEVAKILGLEVTRANRLLKTLASIGITQQTSNRKYEPGPGMHVLATQSLYASGLLRSALAPLENLAFFGRTVALGVLWYDSVSFLYHARPGMAASEGIGRIGLRAATTSGIGLALLANSSEDTVRSTYATGDIPGFPDGIESLLAELAKIRQQGYARVNVASDNPQFASQTTHTIAVPLDASPGAAIALSGWISEAETADIVQALQQAKLKIAENLKAAKSES</sequence>
<evidence type="ECO:0000256" key="2">
    <source>
        <dbReference type="ARBA" id="ARBA00023163"/>
    </source>
</evidence>
<evidence type="ECO:0000256" key="1">
    <source>
        <dbReference type="ARBA" id="ARBA00023015"/>
    </source>
</evidence>
<evidence type="ECO:0000313" key="4">
    <source>
        <dbReference type="EMBL" id="TKB43070.1"/>
    </source>
</evidence>
<dbReference type="PANTHER" id="PTHR30136">
    <property type="entry name" value="HELIX-TURN-HELIX TRANSCRIPTIONAL REGULATOR, ICLR FAMILY"/>
    <property type="match status" value="1"/>
</dbReference>
<feature type="domain" description="HTH iclR-type" evidence="3">
    <location>
        <begin position="17"/>
        <end position="78"/>
    </location>
</feature>
<accession>A0A4U1B1B0</accession>
<evidence type="ECO:0000313" key="5">
    <source>
        <dbReference type="Proteomes" id="UP000307999"/>
    </source>
</evidence>
<dbReference type="GO" id="GO:0045892">
    <property type="term" value="P:negative regulation of DNA-templated transcription"/>
    <property type="evidence" value="ECO:0007669"/>
    <property type="project" value="TreeGrafter"/>
</dbReference>
<dbReference type="SUPFAM" id="SSF46785">
    <property type="entry name" value="Winged helix' DNA-binding domain"/>
    <property type="match status" value="1"/>
</dbReference>
<organism evidence="4 5">
    <name type="scientific">Thalassotalea mangrovi</name>
    <dbReference type="NCBI Taxonomy" id="2572245"/>
    <lineage>
        <taxon>Bacteria</taxon>
        <taxon>Pseudomonadati</taxon>
        <taxon>Pseudomonadota</taxon>
        <taxon>Gammaproteobacteria</taxon>
        <taxon>Alteromonadales</taxon>
        <taxon>Colwelliaceae</taxon>
        <taxon>Thalassotalea</taxon>
    </lineage>
</organism>
<gene>
    <name evidence="4" type="ORF">E8M12_16025</name>
</gene>
<name>A0A4U1B1B0_9GAMM</name>
<keyword evidence="1" id="KW-0805">Transcription regulation</keyword>
<dbReference type="InterPro" id="IPR005471">
    <property type="entry name" value="Tscrpt_reg_IclR_N"/>
</dbReference>
<dbReference type="AlphaFoldDB" id="A0A4U1B1B0"/>
<dbReference type="SUPFAM" id="SSF55781">
    <property type="entry name" value="GAF domain-like"/>
    <property type="match status" value="1"/>
</dbReference>
<dbReference type="GO" id="GO:0003677">
    <property type="term" value="F:DNA binding"/>
    <property type="evidence" value="ECO:0007669"/>
    <property type="project" value="UniProtKB-KW"/>
</dbReference>
<dbReference type="OrthoDB" id="6534574at2"/>
<keyword evidence="2" id="KW-0804">Transcription</keyword>
<dbReference type="InterPro" id="IPR029016">
    <property type="entry name" value="GAF-like_dom_sf"/>
</dbReference>
<dbReference type="Gene3D" id="3.30.450.40">
    <property type="match status" value="1"/>
</dbReference>
<dbReference type="InterPro" id="IPR036390">
    <property type="entry name" value="WH_DNA-bd_sf"/>
</dbReference>
<proteinExistence type="predicted"/>
<reference evidence="4 5" key="1">
    <citation type="submission" date="2019-04" db="EMBL/GenBank/DDBJ databases">
        <title>Thalassotalea guangxiensis sp. nov., isolated from sediment of the coastal wetland.</title>
        <authorList>
            <person name="Zheng S."/>
            <person name="Zhang D."/>
        </authorList>
    </citation>
    <scope>NUCLEOTIDE SEQUENCE [LARGE SCALE GENOMIC DNA]</scope>
    <source>
        <strain evidence="4 5">ZS-4</strain>
    </source>
</reference>
<dbReference type="Gene3D" id="1.10.10.10">
    <property type="entry name" value="Winged helix-like DNA-binding domain superfamily/Winged helix DNA-binding domain"/>
    <property type="match status" value="1"/>
</dbReference>
<dbReference type="PANTHER" id="PTHR30136:SF34">
    <property type="entry name" value="TRANSCRIPTIONAL REGULATOR"/>
    <property type="match status" value="1"/>
</dbReference>
<dbReference type="GO" id="GO:0003700">
    <property type="term" value="F:DNA-binding transcription factor activity"/>
    <property type="evidence" value="ECO:0007669"/>
    <property type="project" value="TreeGrafter"/>
</dbReference>
<dbReference type="Proteomes" id="UP000307999">
    <property type="component" value="Unassembled WGS sequence"/>
</dbReference>
<dbReference type="SMART" id="SM00346">
    <property type="entry name" value="HTH_ICLR"/>
    <property type="match status" value="1"/>
</dbReference>
<dbReference type="Pfam" id="PF09339">
    <property type="entry name" value="HTH_IclR"/>
    <property type="match status" value="1"/>
</dbReference>
<protein>
    <submittedName>
        <fullName evidence="4">Transcriptional regulator</fullName>
    </submittedName>
</protein>
<dbReference type="PROSITE" id="PS51077">
    <property type="entry name" value="HTH_ICLR"/>
    <property type="match status" value="1"/>
</dbReference>
<evidence type="ECO:0000259" key="3">
    <source>
        <dbReference type="PROSITE" id="PS51077"/>
    </source>
</evidence>
<dbReference type="InterPro" id="IPR050707">
    <property type="entry name" value="HTH_MetabolicPath_Reg"/>
</dbReference>
<keyword evidence="5" id="KW-1185">Reference proteome</keyword>
<dbReference type="InterPro" id="IPR036388">
    <property type="entry name" value="WH-like_DNA-bd_sf"/>
</dbReference>
<dbReference type="EMBL" id="SWDB01000045">
    <property type="protein sequence ID" value="TKB43070.1"/>
    <property type="molecule type" value="Genomic_DNA"/>
</dbReference>